<feature type="non-terminal residue" evidence="1">
    <location>
        <position position="1"/>
    </location>
</feature>
<gene>
    <name evidence="1" type="ORF">Bhyg_11258</name>
</gene>
<feature type="non-terminal residue" evidence="1">
    <location>
        <position position="70"/>
    </location>
</feature>
<sequence length="70" mass="7966">CINVANVDIFTNINTELTDPCTLYWSKHALSIFTTLVGHLGYYTIFSVIQSCPSNVLSEIPKDYRFGPHW</sequence>
<dbReference type="Proteomes" id="UP001151699">
    <property type="component" value="Chromosome X"/>
</dbReference>
<organism evidence="1 2">
    <name type="scientific">Pseudolycoriella hygida</name>
    <dbReference type="NCBI Taxonomy" id="35572"/>
    <lineage>
        <taxon>Eukaryota</taxon>
        <taxon>Metazoa</taxon>
        <taxon>Ecdysozoa</taxon>
        <taxon>Arthropoda</taxon>
        <taxon>Hexapoda</taxon>
        <taxon>Insecta</taxon>
        <taxon>Pterygota</taxon>
        <taxon>Neoptera</taxon>
        <taxon>Endopterygota</taxon>
        <taxon>Diptera</taxon>
        <taxon>Nematocera</taxon>
        <taxon>Sciaroidea</taxon>
        <taxon>Sciaridae</taxon>
        <taxon>Pseudolycoriella</taxon>
    </lineage>
</organism>
<accession>A0A9Q0RZF5</accession>
<evidence type="ECO:0000313" key="2">
    <source>
        <dbReference type="Proteomes" id="UP001151699"/>
    </source>
</evidence>
<dbReference type="AlphaFoldDB" id="A0A9Q0RZF5"/>
<dbReference type="EMBL" id="WJQU01000003">
    <property type="protein sequence ID" value="KAJ6638522.1"/>
    <property type="molecule type" value="Genomic_DNA"/>
</dbReference>
<protein>
    <submittedName>
        <fullName evidence="1">Uncharacterized protein</fullName>
    </submittedName>
</protein>
<comment type="caution">
    <text evidence="1">The sequence shown here is derived from an EMBL/GenBank/DDBJ whole genome shotgun (WGS) entry which is preliminary data.</text>
</comment>
<proteinExistence type="predicted"/>
<name>A0A9Q0RZF5_9DIPT</name>
<keyword evidence="2" id="KW-1185">Reference proteome</keyword>
<reference evidence="1" key="1">
    <citation type="submission" date="2022-07" db="EMBL/GenBank/DDBJ databases">
        <authorList>
            <person name="Trinca V."/>
            <person name="Uliana J.V.C."/>
            <person name="Torres T.T."/>
            <person name="Ward R.J."/>
            <person name="Monesi N."/>
        </authorList>
    </citation>
    <scope>NUCLEOTIDE SEQUENCE</scope>
    <source>
        <strain evidence="1">HSMRA1968</strain>
        <tissue evidence="1">Whole embryos</tissue>
    </source>
</reference>
<evidence type="ECO:0000313" key="1">
    <source>
        <dbReference type="EMBL" id="KAJ6638522.1"/>
    </source>
</evidence>